<dbReference type="EMBL" id="LAZR01006062">
    <property type="protein sequence ID" value="KKM95026.1"/>
    <property type="molecule type" value="Genomic_DNA"/>
</dbReference>
<accession>A0A0F9M6S5</accession>
<reference evidence="1" key="1">
    <citation type="journal article" date="2015" name="Nature">
        <title>Complex archaea that bridge the gap between prokaryotes and eukaryotes.</title>
        <authorList>
            <person name="Spang A."/>
            <person name="Saw J.H."/>
            <person name="Jorgensen S.L."/>
            <person name="Zaremba-Niedzwiedzka K."/>
            <person name="Martijn J."/>
            <person name="Lind A.E."/>
            <person name="van Eijk R."/>
            <person name="Schleper C."/>
            <person name="Guy L."/>
            <person name="Ettema T.J."/>
        </authorList>
    </citation>
    <scope>NUCLEOTIDE SEQUENCE</scope>
</reference>
<proteinExistence type="predicted"/>
<dbReference type="AlphaFoldDB" id="A0A0F9M6S5"/>
<sequence>CQLWINGIVKDCTTNLGGLFRKKSFKHILQQNCLMHVKWIVSAHVKAFAGMSKRSNKPLPKEWRWLRSYGIIRGEQLKHGLPDGVYDGYNEKYKGIWLTNEEGIPLIGPVQLLDSGVLFMSDEDIATLIRNDFKSYQIKVDKKTTINGFRGQYYRSGTFEAGNGLRSVIQEVDSISIPTGTHEDILSGDLIRNPTKPARISVSIKEDFSLDVLTDVSALTTFMQNALYGMEKGLRGSASTSFTHRMITVSPRLLGLHNSEIDGGTIVRFLGAIEPRNGEKDSNGNNFPANWLDMITLFSFGEGTAITDNKLDSFKMQKNILELIKNVLRRGSSDPSYQYFKDFKDLLSDNVKFEGDARPIVDTSQNINDAELMERVNTAWNQALGYMVTAQIKLGLLTFQKDGGNFKIIHGAHNYLDWFRLTSRFNVVNLGRSQKAPPNIERYQERETYAIRHLSSVLLSGNLEMVQTVNNDGVLNEGYYHLRTEVPLDSPFLQSLFNKINSLTSKISNHITLRNQFLERFWVYSISPTLQSKSFFEGRMVIKQKIGKMVEDQISPERVAAEFKTEIDALSSTYSVSKSEAIKIKRKQVIRVITNLYTENILNPQGLGHEGKTSAGDFALHMRKLLQDPLTTSLPIHFPYSAQHPFWGSKPANPNAFELIFDLSYFSQEELSSVIPTLSYTYTGTFSNEPNTSGDGKIPRVEHHDLIQSLFSASVLFSQMSERLTNTFKTLKDYFTEYLQNSEQDEFTLRFFKEMYSGFDKQTNNIGASKTHGGINKKYWNAETLKELKGTSIKFSLKDANGEINGLELNRMISNLVYYTNQYDAIAEVLEGFGNKAPNLALIMSPHEFLTPDYFMGTYAEPKAIKTLTGTALMLYNLQYTQYRSYSTFYNDLSDSGLLPGFLLQNGNNNRMRPLYNGLFKALADASRFTGEDDLILDLGYKTVV</sequence>
<comment type="caution">
    <text evidence="1">The sequence shown here is derived from an EMBL/GenBank/DDBJ whole genome shotgun (WGS) entry which is preliminary data.</text>
</comment>
<feature type="non-terminal residue" evidence="1">
    <location>
        <position position="1"/>
    </location>
</feature>
<organism evidence="1">
    <name type="scientific">marine sediment metagenome</name>
    <dbReference type="NCBI Taxonomy" id="412755"/>
    <lineage>
        <taxon>unclassified sequences</taxon>
        <taxon>metagenomes</taxon>
        <taxon>ecological metagenomes</taxon>
    </lineage>
</organism>
<evidence type="ECO:0000313" key="1">
    <source>
        <dbReference type="EMBL" id="KKM95026.1"/>
    </source>
</evidence>
<protein>
    <submittedName>
        <fullName evidence="1">Uncharacterized protein</fullName>
    </submittedName>
</protein>
<gene>
    <name evidence="1" type="ORF">LCGC14_1192400</name>
</gene>
<name>A0A0F9M6S5_9ZZZZ</name>